<comment type="caution">
    <text evidence="2">The sequence shown here is derived from an EMBL/GenBank/DDBJ whole genome shotgun (WGS) entry which is preliminary data.</text>
</comment>
<keyword evidence="1" id="KW-1133">Transmembrane helix</keyword>
<protein>
    <submittedName>
        <fullName evidence="2">Uncharacterized protein</fullName>
    </submittedName>
</protein>
<evidence type="ECO:0000313" key="3">
    <source>
        <dbReference type="Proteomes" id="UP000015525"/>
    </source>
</evidence>
<evidence type="ECO:0000313" key="2">
    <source>
        <dbReference type="EMBL" id="EQB04656.1"/>
    </source>
</evidence>
<keyword evidence="1" id="KW-0812">Transmembrane</keyword>
<dbReference type="AlphaFoldDB" id="T0GLD7"/>
<proteinExistence type="predicted"/>
<dbReference type="Proteomes" id="UP000015525">
    <property type="component" value="Unassembled WGS sequence"/>
</dbReference>
<gene>
    <name evidence="2" type="ORF">L288_13420</name>
</gene>
<sequence>MKITNKLKMFLWLWLGFTGAVGFKLVRSWDGSTEGAIVSLSIMAALLLIFGIGWGWHYGRTGKLTLL</sequence>
<accession>T0GLD7</accession>
<feature type="transmembrane region" description="Helical" evidence="1">
    <location>
        <begin position="38"/>
        <end position="58"/>
    </location>
</feature>
<name>T0GLD7_9SPHN</name>
<dbReference type="RefSeq" id="WP_021238854.1">
    <property type="nucleotide sequence ID" value="NZ_ATHO01000119.1"/>
</dbReference>
<dbReference type="EMBL" id="ATHO01000119">
    <property type="protein sequence ID" value="EQB04656.1"/>
    <property type="molecule type" value="Genomic_DNA"/>
</dbReference>
<reference evidence="2 3" key="1">
    <citation type="journal article" date="2013" name="Genome Announc.">
        <title>Draft Genome Sequence of Sphingobium quisquiliarum Strain P25T, a Novel Hexachlorocyclohexane (HCH)-Degrading Bacterium Isolated from an HCH Dumpsite.</title>
        <authorList>
            <person name="Kumar Singh A."/>
            <person name="Sangwan N."/>
            <person name="Sharma A."/>
            <person name="Gupta V."/>
            <person name="Khurana J.P."/>
            <person name="Lal R."/>
        </authorList>
    </citation>
    <scope>NUCLEOTIDE SEQUENCE [LARGE SCALE GENOMIC DNA]</scope>
    <source>
        <strain evidence="2 3">P25</strain>
    </source>
</reference>
<keyword evidence="3" id="KW-1185">Reference proteome</keyword>
<organism evidence="2 3">
    <name type="scientific">Sphingobium quisquiliarum P25</name>
    <dbReference type="NCBI Taxonomy" id="1329909"/>
    <lineage>
        <taxon>Bacteria</taxon>
        <taxon>Pseudomonadati</taxon>
        <taxon>Pseudomonadota</taxon>
        <taxon>Alphaproteobacteria</taxon>
        <taxon>Sphingomonadales</taxon>
        <taxon>Sphingomonadaceae</taxon>
        <taxon>Sphingobium</taxon>
    </lineage>
</organism>
<keyword evidence="1" id="KW-0472">Membrane</keyword>
<evidence type="ECO:0000256" key="1">
    <source>
        <dbReference type="SAM" id="Phobius"/>
    </source>
</evidence>